<gene>
    <name evidence="9" type="ORF">UFOPK3775_00354</name>
</gene>
<dbReference type="GO" id="GO:0015940">
    <property type="term" value="P:pantothenate biosynthetic process"/>
    <property type="evidence" value="ECO:0007669"/>
    <property type="project" value="UniProtKB-UniPathway"/>
</dbReference>
<evidence type="ECO:0000256" key="5">
    <source>
        <dbReference type="ARBA" id="ARBA00022655"/>
    </source>
</evidence>
<dbReference type="Gene3D" id="3.40.50.620">
    <property type="entry name" value="HUPs"/>
    <property type="match status" value="1"/>
</dbReference>
<evidence type="ECO:0000313" key="9">
    <source>
        <dbReference type="EMBL" id="CAB4333314.1"/>
    </source>
</evidence>
<dbReference type="GO" id="GO:0005524">
    <property type="term" value="F:ATP binding"/>
    <property type="evidence" value="ECO:0007669"/>
    <property type="project" value="UniProtKB-KW"/>
</dbReference>
<keyword evidence="7" id="KW-0067">ATP-binding</keyword>
<reference evidence="9" key="1">
    <citation type="submission" date="2020-05" db="EMBL/GenBank/DDBJ databases">
        <authorList>
            <person name="Chiriac C."/>
            <person name="Salcher M."/>
            <person name="Ghai R."/>
            <person name="Kavagutti S V."/>
        </authorList>
    </citation>
    <scope>NUCLEOTIDE SEQUENCE</scope>
</reference>
<proteinExistence type="inferred from homology"/>
<dbReference type="EMBL" id="CAESAK010000031">
    <property type="protein sequence ID" value="CAB4333314.1"/>
    <property type="molecule type" value="Genomic_DNA"/>
</dbReference>
<evidence type="ECO:0000256" key="3">
    <source>
        <dbReference type="ARBA" id="ARBA00012219"/>
    </source>
</evidence>
<evidence type="ECO:0000256" key="4">
    <source>
        <dbReference type="ARBA" id="ARBA00022598"/>
    </source>
</evidence>
<keyword evidence="5" id="KW-0566">Pantothenate biosynthesis</keyword>
<protein>
    <recommendedName>
        <fullName evidence="3">pantoate--beta-alanine ligase (AMP-forming)</fullName>
        <ecNumber evidence="3">6.3.2.1</ecNumber>
    </recommendedName>
</protein>
<sequence>MKVVTNASELPSSCAFVPTMGALHAGHGSLFKIASEYSSNIVASIFVNPLQFEDESDLEKYPRTPERDIELAERYGVTHLWLPTAADIYPAGFMKLTAGPISHLYEGASRAGHFDGVVTVVKRLFDLVQPQHAIFGEKDFQQLTLIREIADEVSIVAAPIVRESDGLAMSSRNTRLNPEGRIAARVISHALRESESEMQLRAILASEPLLTVDYADYIDEQNFLPPSSSTQFTRAIVAGWINGVRLLDNMAVKREGRL</sequence>
<evidence type="ECO:0000256" key="6">
    <source>
        <dbReference type="ARBA" id="ARBA00022741"/>
    </source>
</evidence>
<keyword evidence="6" id="KW-0547">Nucleotide-binding</keyword>
<dbReference type="PANTHER" id="PTHR21299">
    <property type="entry name" value="CYTIDYLATE KINASE/PANTOATE-BETA-ALANINE LIGASE"/>
    <property type="match status" value="1"/>
</dbReference>
<comment type="pathway">
    <text evidence="1">Cofactor biosynthesis; (R)-pantothenate biosynthesis; (R)-pantothenate from (R)-pantoate and beta-alanine: step 1/1.</text>
</comment>
<dbReference type="InterPro" id="IPR014729">
    <property type="entry name" value="Rossmann-like_a/b/a_fold"/>
</dbReference>
<dbReference type="PANTHER" id="PTHR21299:SF1">
    <property type="entry name" value="PANTOATE--BETA-ALANINE LIGASE"/>
    <property type="match status" value="1"/>
</dbReference>
<dbReference type="InterPro" id="IPR003721">
    <property type="entry name" value="Pantoate_ligase"/>
</dbReference>
<organism evidence="9">
    <name type="scientific">freshwater metagenome</name>
    <dbReference type="NCBI Taxonomy" id="449393"/>
    <lineage>
        <taxon>unclassified sequences</taxon>
        <taxon>metagenomes</taxon>
        <taxon>ecological metagenomes</taxon>
    </lineage>
</organism>
<comment type="similarity">
    <text evidence="2">Belongs to the pantothenate synthetase family.</text>
</comment>
<name>A0A6J5YT51_9ZZZZ</name>
<accession>A0A6J5YT51</accession>
<dbReference type="HAMAP" id="MF_00158">
    <property type="entry name" value="PanC"/>
    <property type="match status" value="1"/>
</dbReference>
<dbReference type="AlphaFoldDB" id="A0A6J5YT51"/>
<dbReference type="GO" id="GO:0005829">
    <property type="term" value="C:cytosol"/>
    <property type="evidence" value="ECO:0007669"/>
    <property type="project" value="TreeGrafter"/>
</dbReference>
<dbReference type="Pfam" id="PF02569">
    <property type="entry name" value="Pantoate_ligase"/>
    <property type="match status" value="1"/>
</dbReference>
<comment type="catalytic activity">
    <reaction evidence="8">
        <text>(R)-pantoate + beta-alanine + ATP = (R)-pantothenate + AMP + diphosphate + H(+)</text>
        <dbReference type="Rhea" id="RHEA:10912"/>
        <dbReference type="ChEBI" id="CHEBI:15378"/>
        <dbReference type="ChEBI" id="CHEBI:15980"/>
        <dbReference type="ChEBI" id="CHEBI:29032"/>
        <dbReference type="ChEBI" id="CHEBI:30616"/>
        <dbReference type="ChEBI" id="CHEBI:33019"/>
        <dbReference type="ChEBI" id="CHEBI:57966"/>
        <dbReference type="ChEBI" id="CHEBI:456215"/>
        <dbReference type="EC" id="6.3.2.1"/>
    </reaction>
</comment>
<keyword evidence="4" id="KW-0436">Ligase</keyword>
<evidence type="ECO:0000256" key="1">
    <source>
        <dbReference type="ARBA" id="ARBA00004990"/>
    </source>
</evidence>
<dbReference type="EC" id="6.3.2.1" evidence="3"/>
<evidence type="ECO:0000256" key="2">
    <source>
        <dbReference type="ARBA" id="ARBA00009256"/>
    </source>
</evidence>
<dbReference type="SUPFAM" id="SSF52374">
    <property type="entry name" value="Nucleotidylyl transferase"/>
    <property type="match status" value="1"/>
</dbReference>
<dbReference type="UniPathway" id="UPA00028">
    <property type="reaction ID" value="UER00005"/>
</dbReference>
<dbReference type="Gene3D" id="3.30.1300.10">
    <property type="entry name" value="Pantoate-beta-alanine ligase, C-terminal domain"/>
    <property type="match status" value="1"/>
</dbReference>
<evidence type="ECO:0000256" key="8">
    <source>
        <dbReference type="ARBA" id="ARBA00048258"/>
    </source>
</evidence>
<evidence type="ECO:0000256" key="7">
    <source>
        <dbReference type="ARBA" id="ARBA00022840"/>
    </source>
</evidence>
<dbReference type="GO" id="GO:0004592">
    <property type="term" value="F:pantoate-beta-alanine ligase activity"/>
    <property type="evidence" value="ECO:0007669"/>
    <property type="project" value="UniProtKB-EC"/>
</dbReference>
<dbReference type="InterPro" id="IPR042176">
    <property type="entry name" value="Pantoate_ligase_C"/>
</dbReference>